<feature type="domain" description="N-acetyltransferase" evidence="3">
    <location>
        <begin position="1"/>
        <end position="140"/>
    </location>
</feature>
<evidence type="ECO:0000256" key="1">
    <source>
        <dbReference type="ARBA" id="ARBA00022679"/>
    </source>
</evidence>
<evidence type="ECO:0000313" key="7">
    <source>
        <dbReference type="Proteomes" id="UP000191010"/>
    </source>
</evidence>
<dbReference type="SUPFAM" id="SSF55729">
    <property type="entry name" value="Acyl-CoA N-acyltransferases (Nat)"/>
    <property type="match status" value="1"/>
</dbReference>
<evidence type="ECO:0000313" key="6">
    <source>
        <dbReference type="Proteomes" id="UP000071644"/>
    </source>
</evidence>
<protein>
    <submittedName>
        <fullName evidence="4">N-acetyltransferase</fullName>
    </submittedName>
</protein>
<dbReference type="EMBL" id="CP019952">
    <property type="protein sequence ID" value="AQW68274.1"/>
    <property type="molecule type" value="Genomic_DNA"/>
</dbReference>
<dbReference type="Gene3D" id="3.40.630.30">
    <property type="match status" value="1"/>
</dbReference>
<evidence type="ECO:0000313" key="5">
    <source>
        <dbReference type="EMBL" id="KTT19039.1"/>
    </source>
</evidence>
<reference evidence="4 7" key="2">
    <citation type="submission" date="2017-02" db="EMBL/GenBank/DDBJ databases">
        <authorList>
            <person name="Guo L."/>
        </authorList>
    </citation>
    <scope>NUCLEOTIDE SEQUENCE [LARGE SCALE GENOMIC DNA]</scope>
    <source>
        <strain evidence="4 7">PRS09-11288</strain>
    </source>
</reference>
<dbReference type="PANTHER" id="PTHR43800">
    <property type="entry name" value="PEPTIDYL-LYSINE N-ACETYLTRANSFERASE YJAB"/>
    <property type="match status" value="1"/>
</dbReference>
<dbReference type="CDD" id="cd04301">
    <property type="entry name" value="NAT_SF"/>
    <property type="match status" value="1"/>
</dbReference>
<dbReference type="InterPro" id="IPR016181">
    <property type="entry name" value="Acyl_CoA_acyltransferase"/>
</dbReference>
<keyword evidence="1" id="KW-0808">Transferase</keyword>
<dbReference type="PANTHER" id="PTHR43800:SF1">
    <property type="entry name" value="PEPTIDYL-LYSINE N-ACETYLTRANSFERASE YJAB"/>
    <property type="match status" value="1"/>
</dbReference>
<dbReference type="Proteomes" id="UP000071644">
    <property type="component" value="Unassembled WGS sequence"/>
</dbReference>
<keyword evidence="2" id="KW-0012">Acyltransferase</keyword>
<dbReference type="Proteomes" id="UP000191010">
    <property type="component" value="Chromosome"/>
</dbReference>
<evidence type="ECO:0000313" key="4">
    <source>
        <dbReference type="EMBL" id="AQW68274.1"/>
    </source>
</evidence>
<organism evidence="5 6">
    <name type="scientific">Pseudomonas parafulva</name>
    <dbReference type="NCBI Taxonomy" id="157782"/>
    <lineage>
        <taxon>Bacteria</taxon>
        <taxon>Pseudomonadati</taxon>
        <taxon>Pseudomonadota</taxon>
        <taxon>Gammaproteobacteria</taxon>
        <taxon>Pseudomonadales</taxon>
        <taxon>Pseudomonadaceae</taxon>
        <taxon>Pseudomonas</taxon>
    </lineage>
</organism>
<accession>A0AAJ0LLQ7</accession>
<name>A0AAJ0LLQ7_9PSED</name>
<dbReference type="PROSITE" id="PS51186">
    <property type="entry name" value="GNAT"/>
    <property type="match status" value="1"/>
</dbReference>
<keyword evidence="7" id="KW-1185">Reference proteome</keyword>
<dbReference type="NCBIfam" id="NF007853">
    <property type="entry name" value="PRK10562.1"/>
    <property type="match status" value="1"/>
</dbReference>
<evidence type="ECO:0000259" key="3">
    <source>
        <dbReference type="PROSITE" id="PS51186"/>
    </source>
</evidence>
<dbReference type="Pfam" id="PF13508">
    <property type="entry name" value="Acetyltransf_7"/>
    <property type="match status" value="1"/>
</dbReference>
<sequence length="144" mass="15901">MLRPYVLPDTDALLQIWLDASVQAHHFVPRAFWEGQLEAMRIVYLPASETFVFEQHATVEGFISLLGETVAALFVAPASQGMGIGSRLLDYAKQRSARLELKVYSANESAVAFYQRSGFSIVAHGEDEHTGATELTLQWLAATS</sequence>
<dbReference type="RefSeq" id="WP_058637819.1">
    <property type="nucleotide sequence ID" value="NZ_CP019952.1"/>
</dbReference>
<dbReference type="GO" id="GO:0016747">
    <property type="term" value="F:acyltransferase activity, transferring groups other than amino-acyl groups"/>
    <property type="evidence" value="ECO:0007669"/>
    <property type="project" value="InterPro"/>
</dbReference>
<dbReference type="EMBL" id="LDSN01000012">
    <property type="protein sequence ID" value="KTT19039.1"/>
    <property type="molecule type" value="Genomic_DNA"/>
</dbReference>
<evidence type="ECO:0000256" key="2">
    <source>
        <dbReference type="ARBA" id="ARBA00023315"/>
    </source>
</evidence>
<proteinExistence type="predicted"/>
<dbReference type="InterPro" id="IPR000182">
    <property type="entry name" value="GNAT_dom"/>
</dbReference>
<gene>
    <name evidence="4" type="ORF">B2J77_08635</name>
    <name evidence="5" type="ORF">NS96R_05605</name>
</gene>
<dbReference type="AlphaFoldDB" id="A0AAJ0LLQ7"/>
<reference evidence="5 6" key="1">
    <citation type="journal article" date="2016" name="Front. Microbiol.">
        <title>Genomic Resource of Rice Seed Associated Bacteria.</title>
        <authorList>
            <person name="Midha S."/>
            <person name="Bansal K."/>
            <person name="Sharma S."/>
            <person name="Kumar N."/>
            <person name="Patil P.P."/>
            <person name="Chaudhry V."/>
            <person name="Patil P.B."/>
        </authorList>
    </citation>
    <scope>NUCLEOTIDE SEQUENCE [LARGE SCALE GENOMIC DNA]</scope>
    <source>
        <strain evidence="5 6">NS96</strain>
    </source>
</reference>